<reference evidence="1 2" key="1">
    <citation type="submission" date="2023-07" db="EMBL/GenBank/DDBJ databases">
        <title>Sorghum-associated microbial communities from plants grown in Nebraska, USA.</title>
        <authorList>
            <person name="Schachtman D."/>
        </authorList>
    </citation>
    <scope>NUCLEOTIDE SEQUENCE [LARGE SCALE GENOMIC DNA]</scope>
    <source>
        <strain evidence="1 2">DS994</strain>
    </source>
</reference>
<gene>
    <name evidence="1" type="ORF">J2T22_001264</name>
</gene>
<keyword evidence="2" id="KW-1185">Reference proteome</keyword>
<accession>A0ABT9UEL2</accession>
<comment type="caution">
    <text evidence="1">The sequence shown here is derived from an EMBL/GenBank/DDBJ whole genome shotgun (WGS) entry which is preliminary data.</text>
</comment>
<organism evidence="1 2">
    <name type="scientific">Pseudarthrobacter defluvii</name>
    <dbReference type="NCBI Taxonomy" id="410837"/>
    <lineage>
        <taxon>Bacteria</taxon>
        <taxon>Bacillati</taxon>
        <taxon>Actinomycetota</taxon>
        <taxon>Actinomycetes</taxon>
        <taxon>Micrococcales</taxon>
        <taxon>Micrococcaceae</taxon>
        <taxon>Pseudarthrobacter</taxon>
    </lineage>
</organism>
<evidence type="ECO:0008006" key="3">
    <source>
        <dbReference type="Google" id="ProtNLM"/>
    </source>
</evidence>
<dbReference type="InterPro" id="IPR039498">
    <property type="entry name" value="NTP_transf_5"/>
</dbReference>
<dbReference type="Proteomes" id="UP001226389">
    <property type="component" value="Unassembled WGS sequence"/>
</dbReference>
<dbReference type="RefSeq" id="WP_307488939.1">
    <property type="nucleotide sequence ID" value="NZ_JAUSSY010000004.1"/>
</dbReference>
<name>A0ABT9UEL2_9MICC</name>
<evidence type="ECO:0000313" key="1">
    <source>
        <dbReference type="EMBL" id="MDQ0118087.1"/>
    </source>
</evidence>
<proteinExistence type="predicted"/>
<dbReference type="Pfam" id="PF14907">
    <property type="entry name" value="NTP_transf_5"/>
    <property type="match status" value="1"/>
</dbReference>
<sequence length="303" mass="34251">MTHASRKTQLEIPEGVLLGHALVARLADSLGIRVFFIKGPASVLQGLREAKLSADVDAFVDPTKLEEMLQGLRGRGWRERPVAPDSKTFPKHSVTVYHPEWPCCVDIHFRFPGMEKPPRDCFESLWAKTETVSLAGRQLRIPARELGVLFLALHALRAPALSACQHELEYLANYTRREALYERLLELAAATDSLAAIQPFLEGLLPKTTTLVWPEASRDWSNLVAAHEPGSLSLATILQARWREKPRILWGSLFPPPEVFLSANIYADMSMPGRLRQHGARWVRFLRAVPRLVRGYRRTLIDR</sequence>
<dbReference type="EMBL" id="JAUSSY010000004">
    <property type="protein sequence ID" value="MDQ0118087.1"/>
    <property type="molecule type" value="Genomic_DNA"/>
</dbReference>
<evidence type="ECO:0000313" key="2">
    <source>
        <dbReference type="Proteomes" id="UP001226389"/>
    </source>
</evidence>
<protein>
    <recommendedName>
        <fullName evidence="3">Nucleotidyltransferase-like protein</fullName>
    </recommendedName>
</protein>